<accession>A0A1Y0INV3</accession>
<name>A0A1Y0INV3_9BACL</name>
<gene>
    <name evidence="2" type="ORF">CBW65_09165</name>
</gene>
<dbReference type="Gene3D" id="3.40.109.10">
    <property type="entry name" value="NADH Oxidase"/>
    <property type="match status" value="1"/>
</dbReference>
<dbReference type="Proteomes" id="UP000195437">
    <property type="component" value="Chromosome"/>
</dbReference>
<dbReference type="SUPFAM" id="SSF55469">
    <property type="entry name" value="FMN-dependent nitroreductase-like"/>
    <property type="match status" value="1"/>
</dbReference>
<dbReference type="InterPro" id="IPR020051">
    <property type="entry name" value="SagB-type_dehydrogenase"/>
</dbReference>
<feature type="domain" description="Nitroreductase" evidence="1">
    <location>
        <begin position="71"/>
        <end position="250"/>
    </location>
</feature>
<evidence type="ECO:0000259" key="1">
    <source>
        <dbReference type="Pfam" id="PF00881"/>
    </source>
</evidence>
<dbReference type="InterPro" id="IPR000415">
    <property type="entry name" value="Nitroreductase-like"/>
</dbReference>
<organism evidence="2 3">
    <name type="scientific">Tumebacillus avium</name>
    <dbReference type="NCBI Taxonomy" id="1903704"/>
    <lineage>
        <taxon>Bacteria</taxon>
        <taxon>Bacillati</taxon>
        <taxon>Bacillota</taxon>
        <taxon>Bacilli</taxon>
        <taxon>Bacillales</taxon>
        <taxon>Alicyclobacillaceae</taxon>
        <taxon>Tumebacillus</taxon>
    </lineage>
</organism>
<keyword evidence="3" id="KW-1185">Reference proteome</keyword>
<dbReference type="AlphaFoldDB" id="A0A1Y0INV3"/>
<dbReference type="Pfam" id="PF00881">
    <property type="entry name" value="Nitroreductase"/>
    <property type="match status" value="1"/>
</dbReference>
<dbReference type="InterPro" id="IPR029479">
    <property type="entry name" value="Nitroreductase"/>
</dbReference>
<evidence type="ECO:0000313" key="2">
    <source>
        <dbReference type="EMBL" id="ARU61185.1"/>
    </source>
</evidence>
<dbReference type="PANTHER" id="PTHR43745:SF2">
    <property type="entry name" value="NITROREDUCTASE MJ1384-RELATED"/>
    <property type="match status" value="1"/>
</dbReference>
<dbReference type="KEGG" id="tum:CBW65_09165"/>
<dbReference type="GO" id="GO:0016491">
    <property type="term" value="F:oxidoreductase activity"/>
    <property type="evidence" value="ECO:0007669"/>
    <property type="project" value="InterPro"/>
</dbReference>
<protein>
    <submittedName>
        <fullName evidence="2">Dehydrogenase</fullName>
    </submittedName>
</protein>
<evidence type="ECO:0000313" key="3">
    <source>
        <dbReference type="Proteomes" id="UP000195437"/>
    </source>
</evidence>
<dbReference type="CDD" id="cd02142">
    <property type="entry name" value="McbC_SagB-like_oxidoreductase"/>
    <property type="match status" value="1"/>
</dbReference>
<dbReference type="PANTHER" id="PTHR43745">
    <property type="entry name" value="NITROREDUCTASE MJ1384-RELATED"/>
    <property type="match status" value="1"/>
</dbReference>
<dbReference type="NCBIfam" id="TIGR03605">
    <property type="entry name" value="antibiot_sagB"/>
    <property type="match status" value="1"/>
</dbReference>
<proteinExistence type="predicted"/>
<dbReference type="OrthoDB" id="9801593at2"/>
<reference evidence="3" key="1">
    <citation type="submission" date="2017-05" db="EMBL/GenBank/DDBJ databases">
        <authorList>
            <person name="Sung H."/>
        </authorList>
    </citation>
    <scope>NUCLEOTIDE SEQUENCE [LARGE SCALE GENOMIC DNA]</scope>
    <source>
        <strain evidence="3">AR23208</strain>
    </source>
</reference>
<dbReference type="InterPro" id="IPR052544">
    <property type="entry name" value="Bacteriocin_Proc_Enz"/>
</dbReference>
<dbReference type="EMBL" id="CP021434">
    <property type="protein sequence ID" value="ARU61185.1"/>
    <property type="molecule type" value="Genomic_DNA"/>
</dbReference>
<dbReference type="RefSeq" id="WP_087456566.1">
    <property type="nucleotide sequence ID" value="NZ_CP021434.1"/>
</dbReference>
<sequence length="267" mass="30191">MITKKTHWQEICEQFLATTGYDYGDFERDELLNPDPGQKPPAYYSHGDAVVVILLGEPVFPQEKGSYWELLKNRRTKRNYTGKSLTLNELNLLLWGTQGITADLGDYQARTASSAGALYPIETYLLINNVEGLEKGLYHLNVKDWTLEGVKLGDFGDFAVEVTDGQEQTRHAAVNFVWTAMVERTRYKYKERAYRYIFWDSGHIAQNLHLASAELGLGVTTIGHWYDVPMNSFLGIDGKEHLSILMASVGKVAGQDWLADRRPPVQA</sequence>